<dbReference type="Gene3D" id="3.30.930.10">
    <property type="entry name" value="Bira Bifunctional Protein, Domain 2"/>
    <property type="match status" value="2"/>
</dbReference>
<keyword evidence="4 10" id="KW-0436">Ligase</keyword>
<evidence type="ECO:0000256" key="1">
    <source>
        <dbReference type="ARBA" id="ARBA00004496"/>
    </source>
</evidence>
<evidence type="ECO:0000313" key="12">
    <source>
        <dbReference type="EMBL" id="RGD76715.1"/>
    </source>
</evidence>
<comment type="catalytic activity">
    <reaction evidence="9 10">
        <text>tRNA(Pro) + L-proline + ATP = L-prolyl-tRNA(Pro) + AMP + diphosphate</text>
        <dbReference type="Rhea" id="RHEA:14305"/>
        <dbReference type="Rhea" id="RHEA-COMP:9700"/>
        <dbReference type="Rhea" id="RHEA-COMP:9702"/>
        <dbReference type="ChEBI" id="CHEBI:30616"/>
        <dbReference type="ChEBI" id="CHEBI:33019"/>
        <dbReference type="ChEBI" id="CHEBI:60039"/>
        <dbReference type="ChEBI" id="CHEBI:78442"/>
        <dbReference type="ChEBI" id="CHEBI:78532"/>
        <dbReference type="ChEBI" id="CHEBI:456215"/>
        <dbReference type="EC" id="6.1.1.15"/>
    </reaction>
</comment>
<dbReference type="InterPro" id="IPR002314">
    <property type="entry name" value="aa-tRNA-synt_IIb"/>
</dbReference>
<dbReference type="InterPro" id="IPR045864">
    <property type="entry name" value="aa-tRNA-synth_II/BPL/LPL"/>
</dbReference>
<dbReference type="CDD" id="cd00861">
    <property type="entry name" value="ProRS_anticodon_short"/>
    <property type="match status" value="1"/>
</dbReference>
<dbReference type="Gene3D" id="3.40.50.800">
    <property type="entry name" value="Anticodon-binding domain"/>
    <property type="match status" value="1"/>
</dbReference>
<evidence type="ECO:0000256" key="10">
    <source>
        <dbReference type="HAMAP-Rule" id="MF_01569"/>
    </source>
</evidence>
<dbReference type="PROSITE" id="PS50862">
    <property type="entry name" value="AA_TRNA_LIGASE_II"/>
    <property type="match status" value="1"/>
</dbReference>
<dbReference type="InterPro" id="IPR007214">
    <property type="entry name" value="YbaK/aa-tRNA-synth-assoc-dom"/>
</dbReference>
<dbReference type="PANTHER" id="PTHR42753">
    <property type="entry name" value="MITOCHONDRIAL RIBOSOME PROTEIN L39/PROLYL-TRNA LIGASE FAMILY MEMBER"/>
    <property type="match status" value="1"/>
</dbReference>
<dbReference type="InterPro" id="IPR002316">
    <property type="entry name" value="Pro-tRNA-ligase_IIa"/>
</dbReference>
<dbReference type="Pfam" id="PF00587">
    <property type="entry name" value="tRNA-synt_2b"/>
    <property type="match status" value="1"/>
</dbReference>
<dbReference type="NCBIfam" id="TIGR00409">
    <property type="entry name" value="proS_fam_II"/>
    <property type="match status" value="1"/>
</dbReference>
<evidence type="ECO:0000256" key="5">
    <source>
        <dbReference type="ARBA" id="ARBA00022741"/>
    </source>
</evidence>
<dbReference type="PANTHER" id="PTHR42753:SF2">
    <property type="entry name" value="PROLINE--TRNA LIGASE"/>
    <property type="match status" value="1"/>
</dbReference>
<gene>
    <name evidence="10" type="primary">proS</name>
    <name evidence="12" type="ORF">DXC78_05735</name>
</gene>
<keyword evidence="6 10" id="KW-0067">ATP-binding</keyword>
<dbReference type="CDD" id="cd04334">
    <property type="entry name" value="ProRS-INS"/>
    <property type="match status" value="1"/>
</dbReference>
<dbReference type="AlphaFoldDB" id="A0A3E3E5T3"/>
<comment type="subcellular location">
    <subcellularLocation>
        <location evidence="1 10">Cytoplasm</location>
    </subcellularLocation>
</comment>
<dbReference type="Pfam" id="PF04073">
    <property type="entry name" value="tRNA_edit"/>
    <property type="match status" value="1"/>
</dbReference>
<dbReference type="NCBIfam" id="NF006625">
    <property type="entry name" value="PRK09194.1"/>
    <property type="match status" value="1"/>
</dbReference>
<keyword evidence="3 10" id="KW-0963">Cytoplasm</keyword>
<evidence type="ECO:0000256" key="9">
    <source>
        <dbReference type="ARBA" id="ARBA00047671"/>
    </source>
</evidence>
<comment type="subunit">
    <text evidence="2 10">Homodimer.</text>
</comment>
<dbReference type="EMBL" id="QUSK01000010">
    <property type="protein sequence ID" value="RGD76715.1"/>
    <property type="molecule type" value="Genomic_DNA"/>
</dbReference>
<dbReference type="GO" id="GO:0002161">
    <property type="term" value="F:aminoacyl-tRNA deacylase activity"/>
    <property type="evidence" value="ECO:0007669"/>
    <property type="project" value="InterPro"/>
</dbReference>
<comment type="similarity">
    <text evidence="10">Belongs to the class-II aminoacyl-tRNA synthetase family. ProS type 1 subfamily.</text>
</comment>
<evidence type="ECO:0000256" key="6">
    <source>
        <dbReference type="ARBA" id="ARBA00022840"/>
    </source>
</evidence>
<sequence length="567" mass="64122">MKLSQSFFYTLRENAKDEDSISSNLLVRAGMIKKTSNGIYMIMPMGKKVLAKIENIIREEMDAKGAQELLMPALIPEDVYVQSGRRDAFGSNMFSLNDRYMKRYVLGPTHEELFAVAASMNGKSYKDYPYNLYQIQTKYRDETRPRYGLIRVREFIMKDAYTFDIDEKGLDEAYQKMYDAYCRIFDRLGLEYKIVKADTGAMGGLLSEEYQAISSIGEDTIVGCEGCDFSSNLEITEVIDTTEESQEKEKEMHLMETPNAKTIEEVAAFFGKEANDFVKTLIYNVDGKIVAFCIPGDRELNETKVLKLLGANEMELASFEDVEKVTHAKVGFAGPIGIDCPVYLDRQILHKKNFIVGANKTDHHIENVNIKDFDYVKVADLCQVKEGDICPVCGKKLTFQHGIEVGNLFKLGTKYSTSMNLLYTDANNQLQPVWMGSYGIGLERCMAAVVEQHNDASGIIWPTEIAPFRLAIVPVSAKDEQQVSIANELYEYCRSKKYDVLLDDRNERPGVKFKDMELIGIPYRITVGRGIQNGNVEFVTRANGEKTEISLDDIKAKIDAIYTNQGE</sequence>
<dbReference type="InterPro" id="IPR006195">
    <property type="entry name" value="aa-tRNA-synth_II"/>
</dbReference>
<keyword evidence="7 10" id="KW-0648">Protein biosynthesis</keyword>
<dbReference type="STRING" id="1123313.GCA_000420345_00773"/>
<dbReference type="InterPro" id="IPR044140">
    <property type="entry name" value="ProRS_anticodon_short"/>
</dbReference>
<dbReference type="GO" id="GO:0005829">
    <property type="term" value="C:cytosol"/>
    <property type="evidence" value="ECO:0007669"/>
    <property type="project" value="TreeGrafter"/>
</dbReference>
<dbReference type="GO" id="GO:0140096">
    <property type="term" value="F:catalytic activity, acting on a protein"/>
    <property type="evidence" value="ECO:0007669"/>
    <property type="project" value="UniProtKB-ARBA"/>
</dbReference>
<evidence type="ECO:0000256" key="4">
    <source>
        <dbReference type="ARBA" id="ARBA00022598"/>
    </source>
</evidence>
<dbReference type="GO" id="GO:0016740">
    <property type="term" value="F:transferase activity"/>
    <property type="evidence" value="ECO:0007669"/>
    <property type="project" value="UniProtKB-ARBA"/>
</dbReference>
<dbReference type="InterPro" id="IPR004154">
    <property type="entry name" value="Anticodon-bd"/>
</dbReference>
<dbReference type="GO" id="GO:0006433">
    <property type="term" value="P:prolyl-tRNA aminoacylation"/>
    <property type="evidence" value="ECO:0007669"/>
    <property type="project" value="UniProtKB-UniRule"/>
</dbReference>
<accession>A0A3E3E5T3</accession>
<evidence type="ECO:0000256" key="3">
    <source>
        <dbReference type="ARBA" id="ARBA00022490"/>
    </source>
</evidence>
<evidence type="ECO:0000256" key="2">
    <source>
        <dbReference type="ARBA" id="ARBA00011738"/>
    </source>
</evidence>
<dbReference type="InterPro" id="IPR023717">
    <property type="entry name" value="Pro-tRNA-Synthase_IIa_type1"/>
</dbReference>
<dbReference type="Proteomes" id="UP000260721">
    <property type="component" value="Unassembled WGS sequence"/>
</dbReference>
<reference evidence="12 13" key="1">
    <citation type="submission" date="2018-08" db="EMBL/GenBank/DDBJ databases">
        <title>A genome reference for cultivated species of the human gut microbiota.</title>
        <authorList>
            <person name="Zou Y."/>
            <person name="Xue W."/>
            <person name="Luo G."/>
        </authorList>
    </citation>
    <scope>NUCLEOTIDE SEQUENCE [LARGE SCALE GENOMIC DNA]</scope>
    <source>
        <strain evidence="12 13">TF08-11</strain>
    </source>
</reference>
<evidence type="ECO:0000256" key="8">
    <source>
        <dbReference type="ARBA" id="ARBA00023146"/>
    </source>
</evidence>
<evidence type="ECO:0000313" key="13">
    <source>
        <dbReference type="Proteomes" id="UP000260721"/>
    </source>
</evidence>
<comment type="domain">
    <text evidence="10">Consists of three domains: the N-terminal catalytic domain, the editing domain and the C-terminal anticodon-binding domain.</text>
</comment>
<keyword evidence="5 10" id="KW-0547">Nucleotide-binding</keyword>
<keyword evidence="8 10" id="KW-0030">Aminoacyl-tRNA synthetase</keyword>
<dbReference type="InterPro" id="IPR004500">
    <property type="entry name" value="Pro-tRNA-synth_IIa_bac-type"/>
</dbReference>
<dbReference type="SUPFAM" id="SSF55681">
    <property type="entry name" value="Class II aaRS and biotin synthetases"/>
    <property type="match status" value="1"/>
</dbReference>
<dbReference type="FunFam" id="3.40.50.800:FF:000011">
    <property type="entry name" value="Proline--tRNA ligase"/>
    <property type="match status" value="1"/>
</dbReference>
<dbReference type="InterPro" id="IPR036754">
    <property type="entry name" value="YbaK/aa-tRNA-synt-asso_dom_sf"/>
</dbReference>
<evidence type="ECO:0000259" key="11">
    <source>
        <dbReference type="PROSITE" id="PS50862"/>
    </source>
</evidence>
<dbReference type="PRINTS" id="PR01046">
    <property type="entry name" value="TRNASYNTHPRO"/>
</dbReference>
<organism evidence="12 13">
    <name type="scientific">Faecalicoccus pleomorphus</name>
    <dbReference type="NCBI Taxonomy" id="1323"/>
    <lineage>
        <taxon>Bacteria</taxon>
        <taxon>Bacillati</taxon>
        <taxon>Bacillota</taxon>
        <taxon>Erysipelotrichia</taxon>
        <taxon>Erysipelotrichales</taxon>
        <taxon>Erysipelotrichaceae</taxon>
        <taxon>Faecalicoccus</taxon>
    </lineage>
</organism>
<feature type="domain" description="Aminoacyl-transfer RNA synthetases class-II family profile" evidence="11">
    <location>
        <begin position="38"/>
        <end position="474"/>
    </location>
</feature>
<dbReference type="SUPFAM" id="SSF52954">
    <property type="entry name" value="Class II aaRS ABD-related"/>
    <property type="match status" value="1"/>
</dbReference>
<dbReference type="HAMAP" id="MF_01569">
    <property type="entry name" value="Pro_tRNA_synth_type1"/>
    <property type="match status" value="1"/>
</dbReference>
<name>A0A3E3E5T3_9FIRM</name>
<evidence type="ECO:0000256" key="7">
    <source>
        <dbReference type="ARBA" id="ARBA00022917"/>
    </source>
</evidence>
<dbReference type="GO" id="GO:0005524">
    <property type="term" value="F:ATP binding"/>
    <property type="evidence" value="ECO:0007669"/>
    <property type="project" value="UniProtKB-UniRule"/>
</dbReference>
<dbReference type="RefSeq" id="WP_117446136.1">
    <property type="nucleotide sequence ID" value="NZ_CALCIP010000035.1"/>
</dbReference>
<dbReference type="InterPro" id="IPR050062">
    <property type="entry name" value="Pro-tRNA_synthetase"/>
</dbReference>
<dbReference type="EC" id="6.1.1.15" evidence="10"/>
<dbReference type="InterPro" id="IPR036621">
    <property type="entry name" value="Anticodon-bd_dom_sf"/>
</dbReference>
<dbReference type="SUPFAM" id="SSF55826">
    <property type="entry name" value="YbaK/ProRS associated domain"/>
    <property type="match status" value="1"/>
</dbReference>
<comment type="caution">
    <text evidence="12">The sequence shown here is derived from an EMBL/GenBank/DDBJ whole genome shotgun (WGS) entry which is preliminary data.</text>
</comment>
<dbReference type="GO" id="GO:0004827">
    <property type="term" value="F:proline-tRNA ligase activity"/>
    <property type="evidence" value="ECO:0007669"/>
    <property type="project" value="UniProtKB-UniRule"/>
</dbReference>
<protein>
    <recommendedName>
        <fullName evidence="10">Proline--tRNA ligase</fullName>
        <ecNumber evidence="10">6.1.1.15</ecNumber>
    </recommendedName>
    <alternativeName>
        <fullName evidence="10">Prolyl-tRNA synthetase</fullName>
        <shortName evidence="10">ProRS</shortName>
    </alternativeName>
</protein>
<proteinExistence type="inferred from homology"/>
<dbReference type="Pfam" id="PF03129">
    <property type="entry name" value="HGTP_anticodon"/>
    <property type="match status" value="1"/>
</dbReference>
<comment type="function">
    <text evidence="10">Catalyzes the attachment of proline to tRNA(Pro) in a two-step reaction: proline is first activated by ATP to form Pro-AMP and then transferred to the acceptor end of tRNA(Pro). As ProRS can inadvertently accommodate and process non-cognate amino acids such as alanine and cysteine, to avoid such errors it has two additional distinct editing activities against alanine. One activity is designated as 'pretransfer' editing and involves the tRNA(Pro)-independent hydrolysis of activated Ala-AMP. The other activity is designated 'posttransfer' editing and involves deacylation of mischarged Ala-tRNA(Pro). The misacylated Cys-tRNA(Pro) is not edited by ProRS.</text>
</comment>